<sequence>MTTNAPRRQFAAYGSVLTMAAVLLLGGCQVSTHSPSDDETNPQEGLSAALTPTAGGTQSGNDSKASTEQYTDLWQKIAASDAIALPDHKEIDYFLKLHSSRMLFTKAAPGAAEPWLYDIVTRLEQRNMPLELALLPIVESAYNPASRGAGVAGLWQLASQTGRNFKLRVNKSFDGRLDHIASTEATLDYLQHLHDMFGNDWISAVAAYNIGEGNFGNAVERSRRKGKATDFYSLGLSRKQVPTVYKWLALVDIVRDPKALAQSFPPIDNRQVLARELAPNGVSLKQIAAKSGIAEKELKKLNPAFRTGAVPTKGEYWINLPLDAADSFANAKGSMTADAKNVEVKDDDGEKPRRYVVKSGDTLGGIAKRNGVKLQALLSANGLKKDSVIRPGQTLKLP</sequence>
<feature type="chain" id="PRO_5047094555" evidence="2">
    <location>
        <begin position="21"/>
        <end position="398"/>
    </location>
</feature>
<dbReference type="InterPro" id="IPR018392">
    <property type="entry name" value="LysM"/>
</dbReference>
<dbReference type="EMBL" id="JAHEPS010000003">
    <property type="protein sequence ID" value="MBT1444809.1"/>
    <property type="molecule type" value="Genomic_DNA"/>
</dbReference>
<dbReference type="RefSeq" id="WP_214507009.1">
    <property type="nucleotide sequence ID" value="NZ_JAHEPS010000003.1"/>
</dbReference>
<feature type="signal peptide" evidence="2">
    <location>
        <begin position="1"/>
        <end position="20"/>
    </location>
</feature>
<dbReference type="SUPFAM" id="SSF53955">
    <property type="entry name" value="Lysozyme-like"/>
    <property type="match status" value="1"/>
</dbReference>
<accession>A0ABS5V2X8</accession>
<name>A0ABS5V2X8_9GAMM</name>
<feature type="domain" description="LysM" evidence="3">
    <location>
        <begin position="353"/>
        <end position="397"/>
    </location>
</feature>
<keyword evidence="2" id="KW-0732">Signal</keyword>
<feature type="region of interest" description="Disordered" evidence="1">
    <location>
        <begin position="32"/>
        <end position="66"/>
    </location>
</feature>
<evidence type="ECO:0000259" key="3">
    <source>
        <dbReference type="PROSITE" id="PS51782"/>
    </source>
</evidence>
<feature type="compositionally biased region" description="Polar residues" evidence="1">
    <location>
        <begin position="54"/>
        <end position="66"/>
    </location>
</feature>
<reference evidence="4 5" key="1">
    <citation type="submission" date="2021-05" db="EMBL/GenBank/DDBJ databases">
        <title>Shewanella sp. JM162201.</title>
        <authorList>
            <person name="Xu S."/>
            <person name="Li A."/>
        </authorList>
    </citation>
    <scope>NUCLEOTIDE SEQUENCE [LARGE SCALE GENOMIC DNA]</scope>
    <source>
        <strain evidence="4 5">JM162201</strain>
    </source>
</reference>
<dbReference type="CDD" id="cd16894">
    <property type="entry name" value="MltD-like"/>
    <property type="match status" value="1"/>
</dbReference>
<evidence type="ECO:0000256" key="1">
    <source>
        <dbReference type="SAM" id="MobiDB-lite"/>
    </source>
</evidence>
<proteinExistence type="predicted"/>
<dbReference type="Proteomes" id="UP001195903">
    <property type="component" value="Unassembled WGS sequence"/>
</dbReference>
<dbReference type="PROSITE" id="PS51782">
    <property type="entry name" value="LYSM"/>
    <property type="match status" value="1"/>
</dbReference>
<dbReference type="Gene3D" id="1.10.530.10">
    <property type="match status" value="1"/>
</dbReference>
<gene>
    <name evidence="4" type="ORF">KJI95_09775</name>
</gene>
<dbReference type="PROSITE" id="PS51257">
    <property type="entry name" value="PROKAR_LIPOPROTEIN"/>
    <property type="match status" value="1"/>
</dbReference>
<organism evidence="4 5">
    <name type="scientific">Shewanella jiangmenensis</name>
    <dbReference type="NCBI Taxonomy" id="2837387"/>
    <lineage>
        <taxon>Bacteria</taxon>
        <taxon>Pseudomonadati</taxon>
        <taxon>Pseudomonadota</taxon>
        <taxon>Gammaproteobacteria</taxon>
        <taxon>Alteromonadales</taxon>
        <taxon>Shewanellaceae</taxon>
        <taxon>Shewanella</taxon>
    </lineage>
</organism>
<dbReference type="CDD" id="cd00118">
    <property type="entry name" value="LysM"/>
    <property type="match status" value="1"/>
</dbReference>
<comment type="caution">
    <text evidence="4">The sequence shown here is derived from an EMBL/GenBank/DDBJ whole genome shotgun (WGS) entry which is preliminary data.</text>
</comment>
<dbReference type="Pfam" id="PF01476">
    <property type="entry name" value="LysM"/>
    <property type="match status" value="1"/>
</dbReference>
<evidence type="ECO:0000313" key="4">
    <source>
        <dbReference type="EMBL" id="MBT1444809.1"/>
    </source>
</evidence>
<dbReference type="Gene3D" id="3.10.350.10">
    <property type="entry name" value="LysM domain"/>
    <property type="match status" value="1"/>
</dbReference>
<dbReference type="InterPro" id="IPR008258">
    <property type="entry name" value="Transglycosylase_SLT_dom_1"/>
</dbReference>
<dbReference type="InterPro" id="IPR023346">
    <property type="entry name" value="Lysozyme-like_dom_sf"/>
</dbReference>
<protein>
    <submittedName>
        <fullName evidence="4">Transglycosylase SLT domain-containing protein</fullName>
    </submittedName>
</protein>
<dbReference type="PANTHER" id="PTHR33734:SF22">
    <property type="entry name" value="MEMBRANE-BOUND LYTIC MUREIN TRANSGLYCOSYLASE D"/>
    <property type="match status" value="1"/>
</dbReference>
<evidence type="ECO:0000313" key="5">
    <source>
        <dbReference type="Proteomes" id="UP001195903"/>
    </source>
</evidence>
<dbReference type="SMART" id="SM00257">
    <property type="entry name" value="LysM"/>
    <property type="match status" value="1"/>
</dbReference>
<keyword evidence="5" id="KW-1185">Reference proteome</keyword>
<dbReference type="Pfam" id="PF01464">
    <property type="entry name" value="SLT"/>
    <property type="match status" value="1"/>
</dbReference>
<dbReference type="SUPFAM" id="SSF54106">
    <property type="entry name" value="LysM domain"/>
    <property type="match status" value="1"/>
</dbReference>
<dbReference type="PANTHER" id="PTHR33734">
    <property type="entry name" value="LYSM DOMAIN-CONTAINING GPI-ANCHORED PROTEIN 2"/>
    <property type="match status" value="1"/>
</dbReference>
<evidence type="ECO:0000256" key="2">
    <source>
        <dbReference type="SAM" id="SignalP"/>
    </source>
</evidence>
<dbReference type="InterPro" id="IPR036779">
    <property type="entry name" value="LysM_dom_sf"/>
</dbReference>